<dbReference type="PANTHER" id="PTHR10050">
    <property type="entry name" value="DOLICHYL-PHOSPHATE-MANNOSE--PROTEIN MANNOSYLTRANSFERASE"/>
    <property type="match status" value="1"/>
</dbReference>
<organism evidence="3 4">
    <name type="scientific">Sphaeroforma arctica JP610</name>
    <dbReference type="NCBI Taxonomy" id="667725"/>
    <lineage>
        <taxon>Eukaryota</taxon>
        <taxon>Ichthyosporea</taxon>
        <taxon>Ichthyophonida</taxon>
        <taxon>Sphaeroforma</taxon>
    </lineage>
</organism>
<dbReference type="RefSeq" id="XP_014148826.1">
    <property type="nucleotide sequence ID" value="XM_014293351.1"/>
</dbReference>
<evidence type="ECO:0000259" key="2">
    <source>
        <dbReference type="Pfam" id="PF16192"/>
    </source>
</evidence>
<dbReference type="GeneID" id="25913045"/>
<accession>A0A0L0FDS8</accession>
<dbReference type="eggNOG" id="KOG3359">
    <property type="taxonomic scope" value="Eukaryota"/>
</dbReference>
<keyword evidence="1" id="KW-0472">Membrane</keyword>
<feature type="transmembrane region" description="Helical" evidence="1">
    <location>
        <begin position="18"/>
        <end position="39"/>
    </location>
</feature>
<dbReference type="OrthoDB" id="292747at2759"/>
<dbReference type="Pfam" id="PF16192">
    <property type="entry name" value="PMT_4TMC"/>
    <property type="match status" value="1"/>
</dbReference>
<proteinExistence type="predicted"/>
<dbReference type="Proteomes" id="UP000054560">
    <property type="component" value="Unassembled WGS sequence"/>
</dbReference>
<keyword evidence="4" id="KW-1185">Reference proteome</keyword>
<dbReference type="AlphaFoldDB" id="A0A0L0FDS8"/>
<dbReference type="GO" id="GO:0005783">
    <property type="term" value="C:endoplasmic reticulum"/>
    <property type="evidence" value="ECO:0007669"/>
    <property type="project" value="TreeGrafter"/>
</dbReference>
<evidence type="ECO:0000313" key="4">
    <source>
        <dbReference type="Proteomes" id="UP000054560"/>
    </source>
</evidence>
<dbReference type="InterPro" id="IPR032421">
    <property type="entry name" value="PMT_4TMC"/>
</dbReference>
<dbReference type="STRING" id="667725.A0A0L0FDS8"/>
<keyword evidence="1" id="KW-0812">Transmembrane</keyword>
<feature type="transmembrane region" description="Helical" evidence="1">
    <location>
        <begin position="59"/>
        <end position="76"/>
    </location>
</feature>
<feature type="transmembrane region" description="Helical" evidence="1">
    <location>
        <begin position="88"/>
        <end position="104"/>
    </location>
</feature>
<dbReference type="PANTHER" id="PTHR10050:SF46">
    <property type="entry name" value="PROTEIN O-MANNOSYL-TRANSFERASE 2"/>
    <property type="match status" value="1"/>
</dbReference>
<feature type="non-terminal residue" evidence="3">
    <location>
        <position position="1"/>
    </location>
</feature>
<reference evidence="3 4" key="1">
    <citation type="submission" date="2011-02" db="EMBL/GenBank/DDBJ databases">
        <title>The Genome Sequence of Sphaeroforma arctica JP610.</title>
        <authorList>
            <consortium name="The Broad Institute Genome Sequencing Platform"/>
            <person name="Russ C."/>
            <person name="Cuomo C."/>
            <person name="Young S.K."/>
            <person name="Zeng Q."/>
            <person name="Gargeya S."/>
            <person name="Alvarado L."/>
            <person name="Berlin A."/>
            <person name="Chapman S.B."/>
            <person name="Chen Z."/>
            <person name="Freedman E."/>
            <person name="Gellesch M."/>
            <person name="Goldberg J."/>
            <person name="Griggs A."/>
            <person name="Gujja S."/>
            <person name="Heilman E."/>
            <person name="Heiman D."/>
            <person name="Howarth C."/>
            <person name="Mehta T."/>
            <person name="Neiman D."/>
            <person name="Pearson M."/>
            <person name="Roberts A."/>
            <person name="Saif S."/>
            <person name="Shea T."/>
            <person name="Shenoy N."/>
            <person name="Sisk P."/>
            <person name="Stolte C."/>
            <person name="Sykes S."/>
            <person name="White J."/>
            <person name="Yandava C."/>
            <person name="Burger G."/>
            <person name="Gray M.W."/>
            <person name="Holland P.W.H."/>
            <person name="King N."/>
            <person name="Lang F.B.F."/>
            <person name="Roger A.J."/>
            <person name="Ruiz-Trillo I."/>
            <person name="Haas B."/>
            <person name="Nusbaum C."/>
            <person name="Birren B."/>
        </authorList>
    </citation>
    <scope>NUCLEOTIDE SEQUENCE [LARGE SCALE GENOMIC DNA]</scope>
    <source>
        <strain evidence="3 4">JP610</strain>
    </source>
</reference>
<feature type="domain" description="Protein O-mannosyl-transferase C-terminal four TM" evidence="2">
    <location>
        <begin position="6"/>
        <end position="154"/>
    </location>
</feature>
<sequence length="167" mass="19608">ELQDGQSGEQIYLLGNPVVYFLCLLCPLLYALVGSVMVLRARRGYQDIDRARSTRLTSLLFMWVGMALHYFPFFLMERQLFFHHYLPAHYFMILAVAGFTDEVLKIEVVSRHRRALLGGLCLVVFWGFCKFAHLSYAYPIDYAYSESVRWRSTWDMMRMEDPSKPLE</sequence>
<gene>
    <name evidence="3" type="ORF">SARC_12541</name>
</gene>
<dbReference type="GO" id="GO:0004169">
    <property type="term" value="F:dolichyl-phosphate-mannose-protein mannosyltransferase activity"/>
    <property type="evidence" value="ECO:0007669"/>
    <property type="project" value="TreeGrafter"/>
</dbReference>
<protein>
    <recommendedName>
        <fullName evidence="2">Protein O-mannosyl-transferase C-terminal four TM domain-containing protein</fullName>
    </recommendedName>
</protein>
<keyword evidence="1" id="KW-1133">Transmembrane helix</keyword>
<dbReference type="EMBL" id="KQ243977">
    <property type="protein sequence ID" value="KNC74924.1"/>
    <property type="molecule type" value="Genomic_DNA"/>
</dbReference>
<evidence type="ECO:0000313" key="3">
    <source>
        <dbReference type="EMBL" id="KNC74924.1"/>
    </source>
</evidence>
<evidence type="ECO:0000256" key="1">
    <source>
        <dbReference type="SAM" id="Phobius"/>
    </source>
</evidence>
<feature type="transmembrane region" description="Helical" evidence="1">
    <location>
        <begin position="116"/>
        <end position="138"/>
    </location>
</feature>
<dbReference type="InterPro" id="IPR027005">
    <property type="entry name" value="PMT-like"/>
</dbReference>
<name>A0A0L0FDS8_9EUKA</name>